<sequence length="327" mass="33815">MSGPTASGAVAVLGGTGCVGRHVCAAFAARGHRVVAVARRPSPAVGAHRFVPLDAAGCTPGELAAVLAAEGVGTVVNATLGWGRTEAEMGRTNVGLVERLLDALRGLDDPPRLVQLGTIHEYGPVPHGTLLDERVPPRPQTLYARAKLTASRSVLAAVGAEGLDATVLRVTNTIGPYPAPDSLFGSLAARLRDDTQGAGVELALADARRDYVDVRDASRAVVLAAESTAGDPLLNIGSGAARHLSELVDALVRAGGLTPDAIRRRHGDAAGRSAGADWIQVDATRARRLLGWRPRHDVDTSMRDLWSTVRPTAPAPAPASGGDGRRG</sequence>
<evidence type="ECO:0000256" key="1">
    <source>
        <dbReference type="SAM" id="MobiDB-lite"/>
    </source>
</evidence>
<organism evidence="3 4">
    <name type="scientific">Streptomyces doudnae</name>
    <dbReference type="NCBI Taxonomy" id="3075536"/>
    <lineage>
        <taxon>Bacteria</taxon>
        <taxon>Bacillati</taxon>
        <taxon>Actinomycetota</taxon>
        <taxon>Actinomycetes</taxon>
        <taxon>Kitasatosporales</taxon>
        <taxon>Streptomycetaceae</taxon>
        <taxon>Streptomyces</taxon>
    </lineage>
</organism>
<dbReference type="SUPFAM" id="SSF51735">
    <property type="entry name" value="NAD(P)-binding Rossmann-fold domains"/>
    <property type="match status" value="1"/>
</dbReference>
<dbReference type="Proteomes" id="UP001183535">
    <property type="component" value="Unassembled WGS sequence"/>
</dbReference>
<evidence type="ECO:0000259" key="2">
    <source>
        <dbReference type="Pfam" id="PF01370"/>
    </source>
</evidence>
<protein>
    <submittedName>
        <fullName evidence="3">NAD(P)-dependent oxidoreductase</fullName>
    </submittedName>
</protein>
<evidence type="ECO:0000313" key="4">
    <source>
        <dbReference type="Proteomes" id="UP001183535"/>
    </source>
</evidence>
<dbReference type="InterPro" id="IPR001509">
    <property type="entry name" value="Epimerase_deHydtase"/>
</dbReference>
<evidence type="ECO:0000313" key="3">
    <source>
        <dbReference type="EMBL" id="MDT0436263.1"/>
    </source>
</evidence>
<dbReference type="EMBL" id="JAVRES010000006">
    <property type="protein sequence ID" value="MDT0436263.1"/>
    <property type="molecule type" value="Genomic_DNA"/>
</dbReference>
<feature type="region of interest" description="Disordered" evidence="1">
    <location>
        <begin position="307"/>
        <end position="327"/>
    </location>
</feature>
<dbReference type="RefSeq" id="WP_311638635.1">
    <property type="nucleotide sequence ID" value="NZ_JAVRES010000006.1"/>
</dbReference>
<dbReference type="Gene3D" id="3.40.50.720">
    <property type="entry name" value="NAD(P)-binding Rossmann-like Domain"/>
    <property type="match status" value="1"/>
</dbReference>
<dbReference type="AlphaFoldDB" id="A0ABD5EPN0"/>
<name>A0ABD5EPN0_9ACTN</name>
<keyword evidence="4" id="KW-1185">Reference proteome</keyword>
<dbReference type="InterPro" id="IPR050177">
    <property type="entry name" value="Lipid_A_modif_metabolic_enz"/>
</dbReference>
<proteinExistence type="predicted"/>
<gene>
    <name evidence="3" type="ORF">RM877_16390</name>
</gene>
<dbReference type="PANTHER" id="PTHR43245:SF13">
    <property type="entry name" value="UDP-D-APIOSE_UDP-D-XYLOSE SYNTHASE 2"/>
    <property type="match status" value="1"/>
</dbReference>
<feature type="domain" description="NAD-dependent epimerase/dehydratase" evidence="2">
    <location>
        <begin position="10"/>
        <end position="237"/>
    </location>
</feature>
<dbReference type="PANTHER" id="PTHR43245">
    <property type="entry name" value="BIFUNCTIONAL POLYMYXIN RESISTANCE PROTEIN ARNA"/>
    <property type="match status" value="1"/>
</dbReference>
<dbReference type="InterPro" id="IPR036291">
    <property type="entry name" value="NAD(P)-bd_dom_sf"/>
</dbReference>
<comment type="caution">
    <text evidence="3">The sequence shown here is derived from an EMBL/GenBank/DDBJ whole genome shotgun (WGS) entry which is preliminary data.</text>
</comment>
<dbReference type="Pfam" id="PF01370">
    <property type="entry name" value="Epimerase"/>
    <property type="match status" value="1"/>
</dbReference>
<reference evidence="4" key="1">
    <citation type="submission" date="2023-07" db="EMBL/GenBank/DDBJ databases">
        <title>30 novel species of actinomycetes from the DSMZ collection.</title>
        <authorList>
            <person name="Nouioui I."/>
        </authorList>
    </citation>
    <scope>NUCLEOTIDE SEQUENCE [LARGE SCALE GENOMIC DNA]</scope>
    <source>
        <strain evidence="4">DSM 41981</strain>
    </source>
</reference>
<accession>A0ABD5EPN0</accession>